<dbReference type="Proteomes" id="UP001274896">
    <property type="component" value="Unassembled WGS sequence"/>
</dbReference>
<feature type="compositionally biased region" description="Basic and acidic residues" evidence="1">
    <location>
        <begin position="81"/>
        <end position="91"/>
    </location>
</feature>
<sequence>KETPVCAGDADESKTVSLSSLPSATGIGHVAWTRARAARRAPTGLWSTLLELNNIIESQQKLLETQRRRIEELEVQLDRLNQENKDLRLDRQPCPPPPPPPLGASNQTHGHSSHVQNSATVYPIQSHNNVPGPNPTSAPAPPPPPPPVPPRDRRVVNAHTRLSRGLSTGSNPTENERDRERHRETVSTGTATTLQRQSPPYSTCTTSCSNPTTTTTPATSPPATTTTSLHTSLSANSHSSQHQYCCPARLLLPKPPCHALPPARHPEQARVELYSSHREKRMMMTSPISSVALLLSAVALPLGNQQHLGLQFVLSASPSTRKRWINSHQQKYINAFLTVQNS</sequence>
<feature type="region of interest" description="Disordered" evidence="1">
    <location>
        <begin position="81"/>
        <end position="235"/>
    </location>
</feature>
<organism evidence="2 3">
    <name type="scientific">Hemibagrus guttatus</name>
    <dbReference type="NCBI Taxonomy" id="175788"/>
    <lineage>
        <taxon>Eukaryota</taxon>
        <taxon>Metazoa</taxon>
        <taxon>Chordata</taxon>
        <taxon>Craniata</taxon>
        <taxon>Vertebrata</taxon>
        <taxon>Euteleostomi</taxon>
        <taxon>Actinopterygii</taxon>
        <taxon>Neopterygii</taxon>
        <taxon>Teleostei</taxon>
        <taxon>Ostariophysi</taxon>
        <taxon>Siluriformes</taxon>
        <taxon>Bagridae</taxon>
        <taxon>Hemibagrus</taxon>
    </lineage>
</organism>
<feature type="compositionally biased region" description="Basic and acidic residues" evidence="1">
    <location>
        <begin position="174"/>
        <end position="185"/>
    </location>
</feature>
<feature type="non-terminal residue" evidence="2">
    <location>
        <position position="342"/>
    </location>
</feature>
<evidence type="ECO:0000256" key="1">
    <source>
        <dbReference type="SAM" id="MobiDB-lite"/>
    </source>
</evidence>
<feature type="compositionally biased region" description="Low complexity" evidence="1">
    <location>
        <begin position="198"/>
        <end position="235"/>
    </location>
</feature>
<feature type="compositionally biased region" description="Polar residues" evidence="1">
    <location>
        <begin position="186"/>
        <end position="197"/>
    </location>
</feature>
<dbReference type="AlphaFoldDB" id="A0AAE0R1H6"/>
<reference evidence="2" key="1">
    <citation type="submission" date="2023-06" db="EMBL/GenBank/DDBJ databases">
        <title>Male Hemibagrus guttatus genome.</title>
        <authorList>
            <person name="Bian C."/>
        </authorList>
    </citation>
    <scope>NUCLEOTIDE SEQUENCE</scope>
    <source>
        <strain evidence="2">Male_cb2023</strain>
        <tissue evidence="2">Muscle</tissue>
    </source>
</reference>
<keyword evidence="3" id="KW-1185">Reference proteome</keyword>
<evidence type="ECO:0000313" key="2">
    <source>
        <dbReference type="EMBL" id="KAK3539905.1"/>
    </source>
</evidence>
<feature type="compositionally biased region" description="Pro residues" evidence="1">
    <location>
        <begin position="93"/>
        <end position="102"/>
    </location>
</feature>
<feature type="compositionally biased region" description="Polar residues" evidence="1">
    <location>
        <begin position="104"/>
        <end position="129"/>
    </location>
</feature>
<dbReference type="EMBL" id="JAUCMX010000007">
    <property type="protein sequence ID" value="KAK3539905.1"/>
    <property type="molecule type" value="Genomic_DNA"/>
</dbReference>
<feature type="compositionally biased region" description="Pro residues" evidence="1">
    <location>
        <begin position="132"/>
        <end position="149"/>
    </location>
</feature>
<protein>
    <submittedName>
        <fullName evidence="2">Uncharacterized protein</fullName>
    </submittedName>
</protein>
<comment type="caution">
    <text evidence="2">The sequence shown here is derived from an EMBL/GenBank/DDBJ whole genome shotgun (WGS) entry which is preliminary data.</text>
</comment>
<name>A0AAE0R1H6_9TELE</name>
<gene>
    <name evidence="2" type="ORF">QTP70_019549</name>
</gene>
<evidence type="ECO:0000313" key="3">
    <source>
        <dbReference type="Proteomes" id="UP001274896"/>
    </source>
</evidence>
<accession>A0AAE0R1H6</accession>
<proteinExistence type="predicted"/>